<dbReference type="Proteomes" id="UP001151529">
    <property type="component" value="Chromosome 6"/>
</dbReference>
<dbReference type="Gene3D" id="1.10.225.10">
    <property type="entry name" value="Saposin-like"/>
    <property type="match status" value="1"/>
</dbReference>
<dbReference type="OrthoDB" id="1731129at2759"/>
<dbReference type="SUPFAM" id="SSF47862">
    <property type="entry name" value="Saposin"/>
    <property type="match status" value="1"/>
</dbReference>
<evidence type="ECO:0000313" key="1">
    <source>
        <dbReference type="EMBL" id="KAJ6742361.1"/>
    </source>
</evidence>
<dbReference type="InterPro" id="IPR011001">
    <property type="entry name" value="Saposin-like"/>
</dbReference>
<dbReference type="AlphaFoldDB" id="A0A9Q0ZPU4"/>
<sequence>MRCAHCVRSLLPRHLITWLKIKTQTEILETLHKTCSQLTTFKQECITLVDYYSSIFFSYIASILTHSWK</sequence>
<accession>A0A9Q0ZPU4</accession>
<evidence type="ECO:0000313" key="2">
    <source>
        <dbReference type="Proteomes" id="UP001151529"/>
    </source>
</evidence>
<reference evidence="1" key="2">
    <citation type="journal article" date="2023" name="Int. J. Mol. Sci.">
        <title>De Novo Assembly and Annotation of 11 Diverse Shrub Willow (Salix) Genomes Reveals Novel Gene Organization in Sex-Linked Regions.</title>
        <authorList>
            <person name="Hyden B."/>
            <person name="Feng K."/>
            <person name="Yates T.B."/>
            <person name="Jawdy S."/>
            <person name="Cereghino C."/>
            <person name="Smart L.B."/>
            <person name="Muchero W."/>
        </authorList>
    </citation>
    <scope>NUCLEOTIDE SEQUENCE [LARGE SCALE GENOMIC DNA]</scope>
    <source>
        <tissue evidence="1">Shoot tip</tissue>
    </source>
</reference>
<proteinExistence type="predicted"/>
<organism evidence="1 2">
    <name type="scientific">Salix viminalis</name>
    <name type="common">Common osier</name>
    <name type="synonym">Basket willow</name>
    <dbReference type="NCBI Taxonomy" id="40686"/>
    <lineage>
        <taxon>Eukaryota</taxon>
        <taxon>Viridiplantae</taxon>
        <taxon>Streptophyta</taxon>
        <taxon>Embryophyta</taxon>
        <taxon>Tracheophyta</taxon>
        <taxon>Spermatophyta</taxon>
        <taxon>Magnoliopsida</taxon>
        <taxon>eudicotyledons</taxon>
        <taxon>Gunneridae</taxon>
        <taxon>Pentapetalae</taxon>
        <taxon>rosids</taxon>
        <taxon>fabids</taxon>
        <taxon>Malpighiales</taxon>
        <taxon>Salicaceae</taxon>
        <taxon>Saliceae</taxon>
        <taxon>Salix</taxon>
    </lineage>
</organism>
<gene>
    <name evidence="1" type="ORF">OIU85_016438</name>
</gene>
<protein>
    <submittedName>
        <fullName evidence="1">SAPOSIN-RELATED</fullName>
    </submittedName>
</protein>
<reference evidence="1" key="1">
    <citation type="submission" date="2022-11" db="EMBL/GenBank/DDBJ databases">
        <authorList>
            <person name="Hyden B.L."/>
            <person name="Feng K."/>
            <person name="Yates T."/>
            <person name="Jawdy S."/>
            <person name="Smart L.B."/>
            <person name="Muchero W."/>
        </authorList>
    </citation>
    <scope>NUCLEOTIDE SEQUENCE</scope>
    <source>
        <tissue evidence="1">Shoot tip</tissue>
    </source>
</reference>
<comment type="caution">
    <text evidence="1">The sequence shown here is derived from an EMBL/GenBank/DDBJ whole genome shotgun (WGS) entry which is preliminary data.</text>
</comment>
<dbReference type="EMBL" id="JAPFFL010000002">
    <property type="protein sequence ID" value="KAJ6742361.1"/>
    <property type="molecule type" value="Genomic_DNA"/>
</dbReference>
<keyword evidence="2" id="KW-1185">Reference proteome</keyword>
<name>A0A9Q0ZPU4_SALVM</name>